<sequence length="33" mass="3827">MGYSLQCYAAFATRPARFAHQMARQLCPRSEHQ</sequence>
<dbReference type="AlphaFoldDB" id="A0A0A9HD56"/>
<reference evidence="1" key="1">
    <citation type="submission" date="2014-09" db="EMBL/GenBank/DDBJ databases">
        <authorList>
            <person name="Magalhaes I.L.F."/>
            <person name="Oliveira U."/>
            <person name="Santos F.R."/>
            <person name="Vidigal T.H.D.A."/>
            <person name="Brescovit A.D."/>
            <person name="Santos A.J."/>
        </authorList>
    </citation>
    <scope>NUCLEOTIDE SEQUENCE</scope>
    <source>
        <tissue evidence="1">Shoot tissue taken approximately 20 cm above the soil surface</tissue>
    </source>
</reference>
<proteinExistence type="predicted"/>
<name>A0A0A9HD56_ARUDO</name>
<evidence type="ECO:0000313" key="1">
    <source>
        <dbReference type="EMBL" id="JAE33754.1"/>
    </source>
</evidence>
<keyword evidence="1" id="KW-0347">Helicase</keyword>
<reference evidence="1" key="2">
    <citation type="journal article" date="2015" name="Data Brief">
        <title>Shoot transcriptome of the giant reed, Arundo donax.</title>
        <authorList>
            <person name="Barrero R.A."/>
            <person name="Guerrero F.D."/>
            <person name="Moolhuijzen P."/>
            <person name="Goolsby J.A."/>
            <person name="Tidwell J."/>
            <person name="Bellgard S.E."/>
            <person name="Bellgard M.I."/>
        </authorList>
    </citation>
    <scope>NUCLEOTIDE SEQUENCE</scope>
    <source>
        <tissue evidence="1">Shoot tissue taken approximately 20 cm above the soil surface</tissue>
    </source>
</reference>
<dbReference type="EMBL" id="GBRH01164142">
    <property type="protein sequence ID" value="JAE33754.1"/>
    <property type="molecule type" value="Transcribed_RNA"/>
</dbReference>
<protein>
    <submittedName>
        <fullName evidence="1">Similar to ATP-dependent helicase</fullName>
    </submittedName>
</protein>
<keyword evidence="1" id="KW-0378">Hydrolase</keyword>
<dbReference type="GO" id="GO:0004386">
    <property type="term" value="F:helicase activity"/>
    <property type="evidence" value="ECO:0007669"/>
    <property type="project" value="UniProtKB-KW"/>
</dbReference>
<keyword evidence="1" id="KW-0067">ATP-binding</keyword>
<organism evidence="1">
    <name type="scientific">Arundo donax</name>
    <name type="common">Giant reed</name>
    <name type="synonym">Donax arundinaceus</name>
    <dbReference type="NCBI Taxonomy" id="35708"/>
    <lineage>
        <taxon>Eukaryota</taxon>
        <taxon>Viridiplantae</taxon>
        <taxon>Streptophyta</taxon>
        <taxon>Embryophyta</taxon>
        <taxon>Tracheophyta</taxon>
        <taxon>Spermatophyta</taxon>
        <taxon>Magnoliopsida</taxon>
        <taxon>Liliopsida</taxon>
        <taxon>Poales</taxon>
        <taxon>Poaceae</taxon>
        <taxon>PACMAD clade</taxon>
        <taxon>Arundinoideae</taxon>
        <taxon>Arundineae</taxon>
        <taxon>Arundo</taxon>
    </lineage>
</organism>
<accession>A0A0A9HD56</accession>
<keyword evidence="1" id="KW-0547">Nucleotide-binding</keyword>